<dbReference type="InterPro" id="IPR018060">
    <property type="entry name" value="HTH_AraC"/>
</dbReference>
<keyword evidence="2" id="KW-0238">DNA-binding</keyword>
<reference evidence="6" key="1">
    <citation type="submission" date="2014-04" db="EMBL/GenBank/DDBJ databases">
        <title>Whole-Genome optical mapping and complete genome sequence of Sphingobacterium deserti sp. nov., a new spaces isolated from desert in the west of China.</title>
        <authorList>
            <person name="Teng C."/>
            <person name="Zhou Z."/>
            <person name="Li X."/>
            <person name="Chen M."/>
            <person name="Lin M."/>
            <person name="Wang L."/>
            <person name="Su S."/>
            <person name="Zhang C."/>
            <person name="Zhang W."/>
        </authorList>
    </citation>
    <scope>NUCLEOTIDE SEQUENCE [LARGE SCALE GENOMIC DNA]</scope>
    <source>
        <strain evidence="6">ACCC05744</strain>
    </source>
</reference>
<evidence type="ECO:0000313" key="6">
    <source>
        <dbReference type="Proteomes" id="UP000031802"/>
    </source>
</evidence>
<accession>A0A0B8T3C1</accession>
<dbReference type="STRING" id="1229276.DI53_2716"/>
<reference evidence="5 6" key="2">
    <citation type="journal article" date="2015" name="PLoS ONE">
        <title>Whole-Genome Optical Mapping and Finished Genome Sequence of Sphingobacterium deserti sp. nov., a New Species Isolated from the Western Desert of China.</title>
        <authorList>
            <person name="Teng C."/>
            <person name="Zhou Z."/>
            <person name="Molnar I."/>
            <person name="Li X."/>
            <person name="Tang R."/>
            <person name="Chen M."/>
            <person name="Wang L."/>
            <person name="Su S."/>
            <person name="Zhang W."/>
            <person name="Lin M."/>
        </authorList>
    </citation>
    <scope>NUCLEOTIDE SEQUENCE [LARGE SCALE GENOMIC DNA]</scope>
    <source>
        <strain evidence="6">ACCC05744</strain>
    </source>
</reference>
<dbReference type="SUPFAM" id="SSF46689">
    <property type="entry name" value="Homeodomain-like"/>
    <property type="match status" value="1"/>
</dbReference>
<proteinExistence type="predicted"/>
<name>A0A0B8T3C1_9SPHI</name>
<keyword evidence="6" id="KW-1185">Reference proteome</keyword>
<dbReference type="PATRIC" id="fig|1229276.3.peg.2798"/>
<organism evidence="5 6">
    <name type="scientific">Sphingobacterium deserti</name>
    <dbReference type="NCBI Taxonomy" id="1229276"/>
    <lineage>
        <taxon>Bacteria</taxon>
        <taxon>Pseudomonadati</taxon>
        <taxon>Bacteroidota</taxon>
        <taxon>Sphingobacteriia</taxon>
        <taxon>Sphingobacteriales</taxon>
        <taxon>Sphingobacteriaceae</taxon>
        <taxon>Sphingobacterium</taxon>
    </lineage>
</organism>
<comment type="caution">
    <text evidence="5">The sequence shown here is derived from an EMBL/GenBank/DDBJ whole genome shotgun (WGS) entry which is preliminary data.</text>
</comment>
<evidence type="ECO:0000256" key="2">
    <source>
        <dbReference type="ARBA" id="ARBA00023125"/>
    </source>
</evidence>
<dbReference type="Gene3D" id="1.10.10.60">
    <property type="entry name" value="Homeodomain-like"/>
    <property type="match status" value="1"/>
</dbReference>
<dbReference type="PROSITE" id="PS01124">
    <property type="entry name" value="HTH_ARAC_FAMILY_2"/>
    <property type="match status" value="1"/>
</dbReference>
<dbReference type="InterPro" id="IPR009057">
    <property type="entry name" value="Homeodomain-like_sf"/>
</dbReference>
<protein>
    <submittedName>
        <fullName evidence="5">Transcriptional regulator AraC family protein</fullName>
    </submittedName>
</protein>
<dbReference type="GO" id="GO:0003700">
    <property type="term" value="F:DNA-binding transcription factor activity"/>
    <property type="evidence" value="ECO:0007669"/>
    <property type="project" value="InterPro"/>
</dbReference>
<gene>
    <name evidence="5" type="ORF">DI53_2716</name>
</gene>
<keyword evidence="1" id="KW-0805">Transcription regulation</keyword>
<sequence length="307" mass="35105">MKHAKTSFWLGTNNQQAILQEFDGQHAYLQLLETNIRSPLSLSIAITRPDLHALYLLTADEPISLFPAILPDPGILSVGEACFLYLPKGDFSVYLGSGQSQLFIFAFRATLFRKESDHPYAFIRPLVHAYRTQATAAEATSPYRIDKRSEDLITRLCSSLHSRRLGNDQYILGKVIELIQFAHEAISAARGTQQHEKRLAKEAYTLLRHYVNEEGQQVRITRLAKELGLSGRYIHQLLRTYYGQSGQKLKEQLLLEKSKALLSDGYTVKECAYSCGYSSMEAFHHFFKKHMQETPSNYRARRLRKCN</sequence>
<feature type="domain" description="HTH araC/xylS-type" evidence="4">
    <location>
        <begin position="201"/>
        <end position="301"/>
    </location>
</feature>
<dbReference type="OrthoDB" id="699630at2"/>
<evidence type="ECO:0000313" key="5">
    <source>
        <dbReference type="EMBL" id="KGE13528.1"/>
    </source>
</evidence>
<dbReference type="SMART" id="SM00342">
    <property type="entry name" value="HTH_ARAC"/>
    <property type="match status" value="1"/>
</dbReference>
<dbReference type="Proteomes" id="UP000031802">
    <property type="component" value="Unassembled WGS sequence"/>
</dbReference>
<dbReference type="GO" id="GO:0043565">
    <property type="term" value="F:sequence-specific DNA binding"/>
    <property type="evidence" value="ECO:0007669"/>
    <property type="project" value="InterPro"/>
</dbReference>
<evidence type="ECO:0000256" key="3">
    <source>
        <dbReference type="ARBA" id="ARBA00023163"/>
    </source>
</evidence>
<dbReference type="RefSeq" id="WP_157836782.1">
    <property type="nucleotide sequence ID" value="NZ_JJMU01000049.1"/>
</dbReference>
<dbReference type="PANTHER" id="PTHR43280:SF2">
    <property type="entry name" value="HTH-TYPE TRANSCRIPTIONAL REGULATOR EXSA"/>
    <property type="match status" value="1"/>
</dbReference>
<evidence type="ECO:0000256" key="1">
    <source>
        <dbReference type="ARBA" id="ARBA00023015"/>
    </source>
</evidence>
<dbReference type="PANTHER" id="PTHR43280">
    <property type="entry name" value="ARAC-FAMILY TRANSCRIPTIONAL REGULATOR"/>
    <property type="match status" value="1"/>
</dbReference>
<keyword evidence="3" id="KW-0804">Transcription</keyword>
<evidence type="ECO:0000259" key="4">
    <source>
        <dbReference type="PROSITE" id="PS01124"/>
    </source>
</evidence>
<dbReference type="EMBL" id="JJMU01000049">
    <property type="protein sequence ID" value="KGE13528.1"/>
    <property type="molecule type" value="Genomic_DNA"/>
</dbReference>
<dbReference type="Pfam" id="PF12833">
    <property type="entry name" value="HTH_18"/>
    <property type="match status" value="1"/>
</dbReference>
<dbReference type="AlphaFoldDB" id="A0A0B8T3C1"/>
<dbReference type="eggNOG" id="COG2207">
    <property type="taxonomic scope" value="Bacteria"/>
</dbReference>